<dbReference type="SUPFAM" id="SSF88697">
    <property type="entry name" value="PUA domain-like"/>
    <property type="match status" value="1"/>
</dbReference>
<evidence type="ECO:0000313" key="1">
    <source>
        <dbReference type="EMBL" id="PJA10270.1"/>
    </source>
</evidence>
<organism evidence="1 2">
    <name type="scientific">Candidatus Falkowbacteria bacterium CG_4_10_14_0_2_um_filter_41_15</name>
    <dbReference type="NCBI Taxonomy" id="1974554"/>
    <lineage>
        <taxon>Bacteria</taxon>
        <taxon>Candidatus Falkowiibacteriota</taxon>
    </lineage>
</organism>
<comment type="caution">
    <text evidence="1">The sequence shown here is derived from an EMBL/GenBank/DDBJ whole genome shotgun (WGS) entry which is preliminary data.</text>
</comment>
<dbReference type="Proteomes" id="UP000228743">
    <property type="component" value="Unassembled WGS sequence"/>
</dbReference>
<accession>A0A2M7W0M9</accession>
<evidence type="ECO:0008006" key="3">
    <source>
        <dbReference type="Google" id="ProtNLM"/>
    </source>
</evidence>
<dbReference type="EMBL" id="PFPX01000020">
    <property type="protein sequence ID" value="PJA10270.1"/>
    <property type="molecule type" value="Genomic_DNA"/>
</dbReference>
<dbReference type="InterPro" id="IPR015947">
    <property type="entry name" value="PUA-like_sf"/>
</dbReference>
<dbReference type="Gene3D" id="2.30.130.30">
    <property type="entry name" value="Hypothetical protein"/>
    <property type="match status" value="1"/>
</dbReference>
<gene>
    <name evidence="1" type="ORF">COX68_00970</name>
</gene>
<name>A0A2M7W0M9_9BACT</name>
<evidence type="ECO:0000313" key="2">
    <source>
        <dbReference type="Proteomes" id="UP000228743"/>
    </source>
</evidence>
<reference evidence="2" key="1">
    <citation type="submission" date="2017-09" db="EMBL/GenBank/DDBJ databases">
        <title>Depth-based differentiation of microbial function through sediment-hosted aquifers and enrichment of novel symbionts in the deep terrestrial subsurface.</title>
        <authorList>
            <person name="Probst A.J."/>
            <person name="Ladd B."/>
            <person name="Jarett J.K."/>
            <person name="Geller-Mcgrath D.E."/>
            <person name="Sieber C.M.K."/>
            <person name="Emerson J.B."/>
            <person name="Anantharaman K."/>
            <person name="Thomas B.C."/>
            <person name="Malmstrom R."/>
            <person name="Stieglmeier M."/>
            <person name="Klingl A."/>
            <person name="Woyke T."/>
            <person name="Ryan C.M."/>
            <person name="Banfield J.F."/>
        </authorList>
    </citation>
    <scope>NUCLEOTIDE SEQUENCE [LARGE SCALE GENOMIC DNA]</scope>
</reference>
<dbReference type="AlphaFoldDB" id="A0A2M7W0M9"/>
<sequence>MDHVAFMKKSWGLTAKILRGQKRIESRWYSLRCRPWDGIKAGDTVYFKDSGEPIKLKAEVKKVIQFIDLTPSKVKEILNKYGADDGLEKGDISEFFERFKNKKYCILIFLQSPKVIKPLEIDKAGFGAMAAWITVNNILNIKK</sequence>
<protein>
    <recommendedName>
        <fullName evidence="3">ASCH domain-containing protein</fullName>
    </recommendedName>
</protein>
<proteinExistence type="predicted"/>